<dbReference type="PANTHER" id="PTHR32294">
    <property type="entry name" value="DNA POLYMERASE III SUBUNIT ALPHA"/>
    <property type="match status" value="1"/>
</dbReference>
<evidence type="ECO:0000256" key="14">
    <source>
        <dbReference type="SAM" id="MobiDB-lite"/>
    </source>
</evidence>
<evidence type="ECO:0000256" key="1">
    <source>
        <dbReference type="ARBA" id="ARBA00004496"/>
    </source>
</evidence>
<keyword evidence="7 13" id="KW-0548">Nucleotidyltransferase</keyword>
<dbReference type="CDD" id="cd04485">
    <property type="entry name" value="DnaE_OBF"/>
    <property type="match status" value="1"/>
</dbReference>
<keyword evidence="10 13" id="KW-0239">DNA-directed DNA polymerase</keyword>
<dbReference type="Pfam" id="PF01336">
    <property type="entry name" value="tRNA_anti-codon"/>
    <property type="match status" value="1"/>
</dbReference>
<dbReference type="AlphaFoldDB" id="A0A0N9VDK9"/>
<dbReference type="GO" id="GO:0006260">
    <property type="term" value="P:DNA replication"/>
    <property type="evidence" value="ECO:0007669"/>
    <property type="project" value="UniProtKB-KW"/>
</dbReference>
<name>A0A0N9VDK9_SPHMC</name>
<evidence type="ECO:0000256" key="4">
    <source>
        <dbReference type="ARBA" id="ARBA00017273"/>
    </source>
</evidence>
<comment type="subcellular location">
    <subcellularLocation>
        <location evidence="1 13">Cytoplasm</location>
    </subcellularLocation>
</comment>
<dbReference type="HAMAP" id="MF_01902">
    <property type="entry name" value="DNApol_error_prone"/>
    <property type="match status" value="1"/>
</dbReference>
<keyword evidence="6 13" id="KW-0808">Transferase</keyword>
<dbReference type="InterPro" id="IPR004013">
    <property type="entry name" value="PHP_dom"/>
</dbReference>
<dbReference type="InterPro" id="IPR003141">
    <property type="entry name" value="Pol/His_phosphatase_N"/>
</dbReference>
<feature type="domain" description="Polymerase/histidinol phosphatase N-terminal" evidence="15">
    <location>
        <begin position="14"/>
        <end position="90"/>
    </location>
</feature>
<dbReference type="RefSeq" id="WP_054589494.1">
    <property type="nucleotide sequence ID" value="NZ_CP012700.1"/>
</dbReference>
<evidence type="ECO:0000313" key="17">
    <source>
        <dbReference type="Proteomes" id="UP000058074"/>
    </source>
</evidence>
<dbReference type="NCBIfam" id="TIGR00594">
    <property type="entry name" value="polc"/>
    <property type="match status" value="1"/>
</dbReference>
<evidence type="ECO:0000256" key="12">
    <source>
        <dbReference type="ARBA" id="ARBA00049244"/>
    </source>
</evidence>
<dbReference type="GO" id="GO:0008408">
    <property type="term" value="F:3'-5' exonuclease activity"/>
    <property type="evidence" value="ECO:0007669"/>
    <property type="project" value="InterPro"/>
</dbReference>
<evidence type="ECO:0000256" key="10">
    <source>
        <dbReference type="ARBA" id="ARBA00022932"/>
    </source>
</evidence>
<sequence length="1093" mass="122643">MSDASETIPETRFAELVAATNYSFLRGASHPAEMVAEALALGMTGIGIADRNSVAGVVRAWAFLKDLQVRQPEAVAHFRLVVGARLVFADETPDIVAYPVSRHGWGRLTRLLSTGNLRAEKGGCILYLADLLDHCDDLLLIAMEGDDLLLRTLKRARPKSVWLAATMPQSGTDARRLVELQRLSVATSVPLLATNDALYATAAQRPLHDIITCIREGTTISKAGKLLRANGERYLKAPAEMQRLFDGYPKAFEQSTKLLARINFRLDDLRYEYPHEPVPPGWKPFNYLHHLVKTAAEKRYGIPLAKKVRKLVGNELWLIRKRRYVYYFLTVHDLVRFARTREPPILCQGRGSAANSIVCFLLGVTSVDPMEHKLLFSRFLSAERDEPPDIDVDFEHERREEVIQYIYDRYTRDRAAIAATVIHYRPRSTIREVGKALGFSEDVTARLADTSWGSWGDEVPVERLVEAGLNPHNGEIERLHRFVGELLKAPRHLSQHVGGFVLTEGRLDELVPIHNAAMEDRTFIEWDKDDIDALGLMKVDVLALGMLTCIRKCYDLMREHGLGDHTLELDIDSKDPAVYDMLCKGDSIGVFQVESRAQINMLPRLRPRKLYDLVVQVAIVRPGPIEGDMVHPYLRRRNGEEPVEYPSPAPQYPQDELFDVLGNTFGVPLFQEQAMNLAITAAGFTPEEANGLRRAMATFRNVGTIDNFEEKMVEGMVARGYERSFAQRCYSQIEGFGSYGFPESHAQSFARLVYVSSWIKHYHPAVFACGILNSQPMGFYAPAQLVRDAREHGVEVRAVDVNASGWDNSLERRADGALALRLGFRQVDGFREAWAAQIADARTAAPFASVEELARRADLPSRALRLVADADACRSMGLDRRPALWDARRVRQGVLPLFDAAGADELGAEEDAILPPTPMVEHVLTDYQTTRLSLKGHPMAFLRRDFEREGVLSAAGVAAAKNGALVRTAGVVLIRQRPGKGNAIFITLEDESGIVNILLWARQFERYRRAVMASRLMLAEGEVQRSKEGVIHLMANRIVDRTAMLDALGSDRRFDPEVCRADEVRHPQIPRGHAQRHGHPRNVRILPKSRDFH</sequence>
<gene>
    <name evidence="13" type="primary">dnaE2</name>
    <name evidence="16" type="ORF">AN936_19420</name>
</gene>
<dbReference type="PATRIC" id="fig|33050.5.peg.4030"/>
<dbReference type="NCBIfam" id="NF004225">
    <property type="entry name" value="PRK05672.1"/>
    <property type="match status" value="1"/>
</dbReference>
<evidence type="ECO:0000313" key="16">
    <source>
        <dbReference type="EMBL" id="ALH82447.1"/>
    </source>
</evidence>
<dbReference type="CDD" id="cd07434">
    <property type="entry name" value="PHP_PolIIIA_DnaE2"/>
    <property type="match status" value="1"/>
</dbReference>
<dbReference type="InterPro" id="IPR040982">
    <property type="entry name" value="DNA_pol3_finger"/>
</dbReference>
<proteinExistence type="inferred from homology"/>
<dbReference type="InterPro" id="IPR011708">
    <property type="entry name" value="DNA_pol3_alpha_NTPase_dom"/>
</dbReference>
<evidence type="ECO:0000256" key="13">
    <source>
        <dbReference type="HAMAP-Rule" id="MF_01902"/>
    </source>
</evidence>
<dbReference type="Pfam" id="PF14579">
    <property type="entry name" value="HHH_6"/>
    <property type="match status" value="1"/>
</dbReference>
<dbReference type="Pfam" id="PF17657">
    <property type="entry name" value="DNA_pol3_finger"/>
    <property type="match status" value="1"/>
</dbReference>
<evidence type="ECO:0000256" key="5">
    <source>
        <dbReference type="ARBA" id="ARBA00022490"/>
    </source>
</evidence>
<dbReference type="Proteomes" id="UP000058074">
    <property type="component" value="Chromosome"/>
</dbReference>
<dbReference type="InterPro" id="IPR004365">
    <property type="entry name" value="NA-bd_OB_tRNA"/>
</dbReference>
<evidence type="ECO:0000256" key="2">
    <source>
        <dbReference type="ARBA" id="ARBA00007391"/>
    </source>
</evidence>
<evidence type="ECO:0000256" key="3">
    <source>
        <dbReference type="ARBA" id="ARBA00012417"/>
    </source>
</evidence>
<evidence type="ECO:0000256" key="9">
    <source>
        <dbReference type="ARBA" id="ARBA00022763"/>
    </source>
</evidence>
<protein>
    <recommendedName>
        <fullName evidence="4 13">Error-prone DNA polymerase</fullName>
        <ecNumber evidence="3 13">2.7.7.7</ecNumber>
    </recommendedName>
</protein>
<reference evidence="16 17" key="1">
    <citation type="journal article" date="2015" name="Genome Announc.">
        <title>Complete Genome Sequence of Polypropylene Glycol- and Polyethylene Glycol-Degrading Sphingopyxis macrogoltabida Strain EY-1.</title>
        <authorList>
            <person name="Ohtsubo Y."/>
            <person name="Nagata Y."/>
            <person name="Numata M."/>
            <person name="Tsuchikane K."/>
            <person name="Hosoyama A."/>
            <person name="Yamazoe A."/>
            <person name="Tsuda M."/>
            <person name="Fujita N."/>
            <person name="Kawai F."/>
        </authorList>
    </citation>
    <scope>NUCLEOTIDE SEQUENCE [LARGE SCALE GENOMIC DNA]</scope>
    <source>
        <strain evidence="16 17">EY-1</strain>
    </source>
</reference>
<dbReference type="GO" id="GO:0006281">
    <property type="term" value="P:DNA repair"/>
    <property type="evidence" value="ECO:0007669"/>
    <property type="project" value="UniProtKB-UniRule"/>
</dbReference>
<comment type="catalytic activity">
    <reaction evidence="12 13">
        <text>DNA(n) + a 2'-deoxyribonucleoside 5'-triphosphate = DNA(n+1) + diphosphate</text>
        <dbReference type="Rhea" id="RHEA:22508"/>
        <dbReference type="Rhea" id="RHEA-COMP:17339"/>
        <dbReference type="Rhea" id="RHEA-COMP:17340"/>
        <dbReference type="ChEBI" id="CHEBI:33019"/>
        <dbReference type="ChEBI" id="CHEBI:61560"/>
        <dbReference type="ChEBI" id="CHEBI:173112"/>
        <dbReference type="EC" id="2.7.7.7"/>
    </reaction>
</comment>
<dbReference type="GO" id="GO:0003676">
    <property type="term" value="F:nucleic acid binding"/>
    <property type="evidence" value="ECO:0007669"/>
    <property type="project" value="InterPro"/>
</dbReference>
<comment type="function">
    <text evidence="13">DNA polymerase involved in damage-induced mutagenesis and translesion synthesis (TLS). It is not the major replicative DNA polymerase.</text>
</comment>
<feature type="region of interest" description="Disordered" evidence="14">
    <location>
        <begin position="1070"/>
        <end position="1093"/>
    </location>
</feature>
<evidence type="ECO:0000256" key="7">
    <source>
        <dbReference type="ARBA" id="ARBA00022695"/>
    </source>
</evidence>
<evidence type="ECO:0000256" key="8">
    <source>
        <dbReference type="ARBA" id="ARBA00022705"/>
    </source>
</evidence>
<keyword evidence="5 13" id="KW-0963">Cytoplasm</keyword>
<dbReference type="InterPro" id="IPR023073">
    <property type="entry name" value="DnaE2"/>
</dbReference>
<dbReference type="PANTHER" id="PTHR32294:SF4">
    <property type="entry name" value="ERROR-PRONE DNA POLYMERASE"/>
    <property type="match status" value="1"/>
</dbReference>
<dbReference type="InterPro" id="IPR004805">
    <property type="entry name" value="DnaE2/DnaE/PolC"/>
</dbReference>
<accession>A0A0N9VDK9</accession>
<keyword evidence="8 13" id="KW-0235">DNA replication</keyword>
<dbReference type="Pfam" id="PF02811">
    <property type="entry name" value="PHP"/>
    <property type="match status" value="1"/>
</dbReference>
<dbReference type="GO" id="GO:0003887">
    <property type="term" value="F:DNA-directed DNA polymerase activity"/>
    <property type="evidence" value="ECO:0007669"/>
    <property type="project" value="UniProtKB-UniRule"/>
</dbReference>
<comment type="similarity">
    <text evidence="2 13">Belongs to the DNA polymerase type-C family. DnaE2 subfamily.</text>
</comment>
<keyword evidence="11 13" id="KW-0234">DNA repair</keyword>
<evidence type="ECO:0000256" key="11">
    <source>
        <dbReference type="ARBA" id="ARBA00023204"/>
    </source>
</evidence>
<keyword evidence="9 13" id="KW-0227">DNA damage</keyword>
<feature type="compositionally biased region" description="Basic residues" evidence="14">
    <location>
        <begin position="1073"/>
        <end position="1082"/>
    </location>
</feature>
<evidence type="ECO:0000259" key="15">
    <source>
        <dbReference type="SMART" id="SM00481"/>
    </source>
</evidence>
<dbReference type="SMART" id="SM00481">
    <property type="entry name" value="POLIIIAc"/>
    <property type="match status" value="1"/>
</dbReference>
<dbReference type="Gene3D" id="3.20.20.140">
    <property type="entry name" value="Metal-dependent hydrolases"/>
    <property type="match status" value="1"/>
</dbReference>
<dbReference type="Pfam" id="PF07733">
    <property type="entry name" value="DNA_pol3_alpha"/>
    <property type="match status" value="1"/>
</dbReference>
<dbReference type="EMBL" id="CP012700">
    <property type="protein sequence ID" value="ALH82447.1"/>
    <property type="molecule type" value="Genomic_DNA"/>
</dbReference>
<dbReference type="Gene3D" id="1.10.150.870">
    <property type="match status" value="1"/>
</dbReference>
<evidence type="ECO:0000256" key="6">
    <source>
        <dbReference type="ARBA" id="ARBA00022679"/>
    </source>
</evidence>
<dbReference type="InterPro" id="IPR029460">
    <property type="entry name" value="DNAPol_HHH"/>
</dbReference>
<dbReference type="GO" id="GO:0005737">
    <property type="term" value="C:cytoplasm"/>
    <property type="evidence" value="ECO:0007669"/>
    <property type="project" value="UniProtKB-SubCell"/>
</dbReference>
<organism evidence="16 17">
    <name type="scientific">Sphingopyxis macrogoltabida</name>
    <name type="common">Sphingomonas macrogoltabidus</name>
    <dbReference type="NCBI Taxonomy" id="33050"/>
    <lineage>
        <taxon>Bacteria</taxon>
        <taxon>Pseudomonadati</taxon>
        <taxon>Pseudomonadota</taxon>
        <taxon>Alphaproteobacteria</taxon>
        <taxon>Sphingomonadales</taxon>
        <taxon>Sphingomonadaceae</taxon>
        <taxon>Sphingopyxis</taxon>
    </lineage>
</organism>
<dbReference type="KEGG" id="smag:AN936_19420"/>
<dbReference type="EC" id="2.7.7.7" evidence="3 13"/>